<dbReference type="EMBL" id="CAJOBJ010116927">
    <property type="protein sequence ID" value="CAF4657533.1"/>
    <property type="molecule type" value="Genomic_DNA"/>
</dbReference>
<protein>
    <submittedName>
        <fullName evidence="2">Uncharacterized protein</fullName>
    </submittedName>
</protein>
<feature type="non-terminal residue" evidence="2">
    <location>
        <position position="1"/>
    </location>
</feature>
<dbReference type="Proteomes" id="UP000681967">
    <property type="component" value="Unassembled WGS sequence"/>
</dbReference>
<sequence length="62" mass="6752">TTQLKPDISGEQKLNGHQNSSVDNQDNKSDESDDENAIIEPGNGQDKKSQTNGNHNGDTEQE</sequence>
<feature type="region of interest" description="Disordered" evidence="1">
    <location>
        <begin position="1"/>
        <end position="62"/>
    </location>
</feature>
<evidence type="ECO:0000313" key="3">
    <source>
        <dbReference type="EMBL" id="CAF4657533.1"/>
    </source>
</evidence>
<proteinExistence type="predicted"/>
<feature type="non-terminal residue" evidence="2">
    <location>
        <position position="62"/>
    </location>
</feature>
<accession>A0A8S2YRN1</accession>
<name>A0A8S2YRN1_9BILA</name>
<evidence type="ECO:0000313" key="4">
    <source>
        <dbReference type="Proteomes" id="UP000681967"/>
    </source>
</evidence>
<dbReference type="EMBL" id="CAJOBH010091445">
    <property type="protein sequence ID" value="CAF4567281.1"/>
    <property type="molecule type" value="Genomic_DNA"/>
</dbReference>
<dbReference type="AlphaFoldDB" id="A0A8S2YRN1"/>
<reference evidence="2" key="1">
    <citation type="submission" date="2021-02" db="EMBL/GenBank/DDBJ databases">
        <authorList>
            <person name="Nowell W R."/>
        </authorList>
    </citation>
    <scope>NUCLEOTIDE SEQUENCE</scope>
</reference>
<comment type="caution">
    <text evidence="2">The sequence shown here is derived from an EMBL/GenBank/DDBJ whole genome shotgun (WGS) entry which is preliminary data.</text>
</comment>
<evidence type="ECO:0000256" key="1">
    <source>
        <dbReference type="SAM" id="MobiDB-lite"/>
    </source>
</evidence>
<dbReference type="Proteomes" id="UP000681720">
    <property type="component" value="Unassembled WGS sequence"/>
</dbReference>
<gene>
    <name evidence="2" type="ORF">BYL167_LOCUS38760</name>
    <name evidence="3" type="ORF">GIL414_LOCUS41337</name>
</gene>
<feature type="compositionally biased region" description="Polar residues" evidence="1">
    <location>
        <begin position="15"/>
        <end position="24"/>
    </location>
</feature>
<organism evidence="2 4">
    <name type="scientific">Rotaria magnacalcarata</name>
    <dbReference type="NCBI Taxonomy" id="392030"/>
    <lineage>
        <taxon>Eukaryota</taxon>
        <taxon>Metazoa</taxon>
        <taxon>Spiralia</taxon>
        <taxon>Gnathifera</taxon>
        <taxon>Rotifera</taxon>
        <taxon>Eurotatoria</taxon>
        <taxon>Bdelloidea</taxon>
        <taxon>Philodinida</taxon>
        <taxon>Philodinidae</taxon>
        <taxon>Rotaria</taxon>
    </lineage>
</organism>
<evidence type="ECO:0000313" key="2">
    <source>
        <dbReference type="EMBL" id="CAF4567281.1"/>
    </source>
</evidence>